<feature type="region of interest" description="Disordered" evidence="2">
    <location>
        <begin position="237"/>
        <end position="258"/>
    </location>
</feature>
<dbReference type="EMBL" id="CP092864">
    <property type="protein sequence ID" value="UYV64101.1"/>
    <property type="molecule type" value="Genomic_DNA"/>
</dbReference>
<sequence>MICDVGADVETLCVDDKTHRDRYFTLVNNCSKQKIVTDYLLKERMEFDTLIECLSSFKNSAVAKFIKVKTRLFYKQQKFNLFREESEGYAKLVAELNQDIGESMSCEQMLQIVTSLIGCFNLDPNRVLDVILESLECHLDRADFYVGLIRLFLPDVATVSQLVAFRYGWYRDSEETPESLHQLAAVLLQHKLLPLDQIFHQLAPSATEMAAQHKQDLQEARAAAKKLSSTMLVSEEEAAAAASQGPEESGEIGSLGSGGNTNNQKVGLCAALIELGVWETAEKMISQMPEHYATGHSIIAQRLSSLLHYTIDPVYIK</sequence>
<dbReference type="PANTHER" id="PTHR21597">
    <property type="entry name" value="THO2 PROTEIN"/>
    <property type="match status" value="1"/>
</dbReference>
<feature type="coiled-coil region" evidence="1">
    <location>
        <begin position="210"/>
        <end position="237"/>
    </location>
</feature>
<dbReference type="InterPro" id="IPR032302">
    <property type="entry name" value="THOC2_N"/>
</dbReference>
<organism evidence="4 5">
    <name type="scientific">Cordylochernes scorpioides</name>
    <dbReference type="NCBI Taxonomy" id="51811"/>
    <lineage>
        <taxon>Eukaryota</taxon>
        <taxon>Metazoa</taxon>
        <taxon>Ecdysozoa</taxon>
        <taxon>Arthropoda</taxon>
        <taxon>Chelicerata</taxon>
        <taxon>Arachnida</taxon>
        <taxon>Pseudoscorpiones</taxon>
        <taxon>Cheliferoidea</taxon>
        <taxon>Chernetidae</taxon>
        <taxon>Cordylochernes</taxon>
    </lineage>
</organism>
<evidence type="ECO:0000256" key="1">
    <source>
        <dbReference type="SAM" id="Coils"/>
    </source>
</evidence>
<dbReference type="Proteomes" id="UP001235939">
    <property type="component" value="Chromosome 02"/>
</dbReference>
<feature type="compositionally biased region" description="Low complexity" evidence="2">
    <location>
        <begin position="239"/>
        <end position="252"/>
    </location>
</feature>
<dbReference type="Pfam" id="PF16134">
    <property type="entry name" value="THOC2_N"/>
    <property type="match status" value="1"/>
</dbReference>
<keyword evidence="1" id="KW-0175">Coiled coil</keyword>
<proteinExistence type="predicted"/>
<evidence type="ECO:0000313" key="4">
    <source>
        <dbReference type="EMBL" id="UYV64101.1"/>
    </source>
</evidence>
<feature type="domain" description="THO complex subunit 2 N-terminal" evidence="3">
    <location>
        <begin position="25"/>
        <end position="315"/>
    </location>
</feature>
<evidence type="ECO:0000313" key="5">
    <source>
        <dbReference type="Proteomes" id="UP001235939"/>
    </source>
</evidence>
<protein>
    <submittedName>
        <fullName evidence="4">THOC2</fullName>
    </submittedName>
</protein>
<gene>
    <name evidence="4" type="ORF">LAZ67_2006570</name>
</gene>
<dbReference type="InterPro" id="IPR040007">
    <property type="entry name" value="Tho2"/>
</dbReference>
<evidence type="ECO:0000259" key="3">
    <source>
        <dbReference type="Pfam" id="PF16134"/>
    </source>
</evidence>
<evidence type="ECO:0000256" key="2">
    <source>
        <dbReference type="SAM" id="MobiDB-lite"/>
    </source>
</evidence>
<dbReference type="PANTHER" id="PTHR21597:SF0">
    <property type="entry name" value="THO COMPLEX SUBUNIT 2"/>
    <property type="match status" value="1"/>
</dbReference>
<keyword evidence="5" id="KW-1185">Reference proteome</keyword>
<accession>A0ABY6K5H2</accession>
<reference evidence="4 5" key="1">
    <citation type="submission" date="2022-01" db="EMBL/GenBank/DDBJ databases">
        <title>A chromosomal length assembly of Cordylochernes scorpioides.</title>
        <authorList>
            <person name="Zeh D."/>
            <person name="Zeh J."/>
        </authorList>
    </citation>
    <scope>NUCLEOTIDE SEQUENCE [LARGE SCALE GENOMIC DNA]</scope>
    <source>
        <strain evidence="4">IN4F17</strain>
        <tissue evidence="4">Whole Body</tissue>
    </source>
</reference>
<name>A0ABY6K5H2_9ARAC</name>